<evidence type="ECO:0000256" key="2">
    <source>
        <dbReference type="ARBA" id="ARBA00022741"/>
    </source>
</evidence>
<keyword evidence="5" id="KW-0472">Membrane</keyword>
<dbReference type="InterPro" id="IPR045063">
    <property type="entry name" value="Dynamin_N"/>
</dbReference>
<name>A0A412ZAZ4_9FIRM</name>
<dbReference type="PANTHER" id="PTHR10465:SF0">
    <property type="entry name" value="SARCALUMENIN"/>
    <property type="match status" value="1"/>
</dbReference>
<dbReference type="Pfam" id="PF00350">
    <property type="entry name" value="Dynamin_N"/>
    <property type="match status" value="1"/>
</dbReference>
<dbReference type="SUPFAM" id="SSF52540">
    <property type="entry name" value="P-loop containing nucleoside triphosphate hydrolases"/>
    <property type="match status" value="1"/>
</dbReference>
<dbReference type="RefSeq" id="WP_118017875.1">
    <property type="nucleotide sequence ID" value="NZ_CAUHGS010000013.1"/>
</dbReference>
<evidence type="ECO:0000256" key="4">
    <source>
        <dbReference type="ARBA" id="ARBA00023134"/>
    </source>
</evidence>
<dbReference type="AlphaFoldDB" id="A0A412ZAZ4"/>
<evidence type="ECO:0000256" key="1">
    <source>
        <dbReference type="ARBA" id="ARBA00004370"/>
    </source>
</evidence>
<reference evidence="7 8" key="1">
    <citation type="submission" date="2018-08" db="EMBL/GenBank/DDBJ databases">
        <title>A genome reference for cultivated species of the human gut microbiota.</title>
        <authorList>
            <person name="Zou Y."/>
            <person name="Xue W."/>
            <person name="Luo G."/>
        </authorList>
    </citation>
    <scope>NUCLEOTIDE SEQUENCE [LARGE SCALE GENOMIC DNA]</scope>
    <source>
        <strain evidence="7 8">AF14-18</strain>
    </source>
</reference>
<comment type="subcellular location">
    <subcellularLocation>
        <location evidence="1">Membrane</location>
    </subcellularLocation>
</comment>
<evidence type="ECO:0000256" key="3">
    <source>
        <dbReference type="ARBA" id="ARBA00022801"/>
    </source>
</evidence>
<dbReference type="Gene3D" id="3.40.50.300">
    <property type="entry name" value="P-loop containing nucleotide triphosphate hydrolases"/>
    <property type="match status" value="1"/>
</dbReference>
<comment type="caution">
    <text evidence="7">The sequence shown here is derived from an EMBL/GenBank/DDBJ whole genome shotgun (WGS) entry which is preliminary data.</text>
</comment>
<evidence type="ECO:0000313" key="8">
    <source>
        <dbReference type="Proteomes" id="UP000284543"/>
    </source>
</evidence>
<dbReference type="PANTHER" id="PTHR10465">
    <property type="entry name" value="TRANSMEMBRANE GTPASE FZO1"/>
    <property type="match status" value="1"/>
</dbReference>
<keyword evidence="4" id="KW-0342">GTP-binding</keyword>
<evidence type="ECO:0000259" key="6">
    <source>
        <dbReference type="Pfam" id="PF00350"/>
    </source>
</evidence>
<proteinExistence type="predicted"/>
<feature type="domain" description="Dynamin N-terminal" evidence="6">
    <location>
        <begin position="204"/>
        <end position="359"/>
    </location>
</feature>
<gene>
    <name evidence="7" type="ORF">DWW02_06135</name>
</gene>
<keyword evidence="2" id="KW-0547">Nucleotide-binding</keyword>
<sequence>MIETTLYFSEAIDFSGHPLSNAKSKKRVQYYTALSLVSRYIADSLKNNVMDGNTNSGEKDGEQIVVLGTSISLTEFKMYLEQRLQQYSDFLCEGKENFIHDGLVDKKEVIHAVSGNVSLPWKRKTRFWLLADLALILLDDGLIAKASSLIKECLGNGAKTSIDDFLNVLLDNQNGAELFPFADNLIKQYHENLLFSKKSVKKLVVTANMSAGKSTLINALVGKSVARTSQEVCTGNVCYISNKAFEDNCISLATPELSLCATQEKLNDFSWQGSIAIAAYFTGTEAINNSWCIIDTPGVNAALYKNHSKIARQVIKKQSYDRLLYVISPTNLGTDAEIRHLKWVSENVDQNKVVFILNKLDDYRSESDNISESMTALRNDLTKLGFTAPVICPISAYFGYLLKLKLTHQPFTEDEQDEYDLLSKKFSKQQFDLSVYYDNSNENDSDTTEIKLCKKSGLYGLEKIIYGGTV</sequence>
<evidence type="ECO:0000256" key="5">
    <source>
        <dbReference type="ARBA" id="ARBA00023136"/>
    </source>
</evidence>
<accession>A0A412ZAZ4</accession>
<dbReference type="GO" id="GO:0003924">
    <property type="term" value="F:GTPase activity"/>
    <property type="evidence" value="ECO:0007669"/>
    <property type="project" value="InterPro"/>
</dbReference>
<evidence type="ECO:0000313" key="7">
    <source>
        <dbReference type="EMBL" id="RGV77264.1"/>
    </source>
</evidence>
<dbReference type="EMBL" id="QRZM01000002">
    <property type="protein sequence ID" value="RGV77264.1"/>
    <property type="molecule type" value="Genomic_DNA"/>
</dbReference>
<dbReference type="GO" id="GO:0005525">
    <property type="term" value="F:GTP binding"/>
    <property type="evidence" value="ECO:0007669"/>
    <property type="project" value="UniProtKB-KW"/>
</dbReference>
<dbReference type="InterPro" id="IPR027094">
    <property type="entry name" value="Mitofusin_fam"/>
</dbReference>
<dbReference type="GO" id="GO:0016020">
    <property type="term" value="C:membrane"/>
    <property type="evidence" value="ECO:0007669"/>
    <property type="project" value="UniProtKB-SubCell"/>
</dbReference>
<dbReference type="Proteomes" id="UP000284543">
    <property type="component" value="Unassembled WGS sequence"/>
</dbReference>
<keyword evidence="3" id="KW-0378">Hydrolase</keyword>
<organism evidence="7 8">
    <name type="scientific">Enterocloster bolteae</name>
    <dbReference type="NCBI Taxonomy" id="208479"/>
    <lineage>
        <taxon>Bacteria</taxon>
        <taxon>Bacillati</taxon>
        <taxon>Bacillota</taxon>
        <taxon>Clostridia</taxon>
        <taxon>Lachnospirales</taxon>
        <taxon>Lachnospiraceae</taxon>
        <taxon>Enterocloster</taxon>
    </lineage>
</organism>
<protein>
    <recommendedName>
        <fullName evidence="6">Dynamin N-terminal domain-containing protein</fullName>
    </recommendedName>
</protein>
<dbReference type="InterPro" id="IPR027417">
    <property type="entry name" value="P-loop_NTPase"/>
</dbReference>